<dbReference type="PANTHER" id="PTHR42711">
    <property type="entry name" value="ABC TRANSPORTER ATP-BINDING PROTEIN"/>
    <property type="match status" value="1"/>
</dbReference>
<proteinExistence type="inferred from homology"/>
<dbReference type="Pfam" id="PF00005">
    <property type="entry name" value="ABC_tran"/>
    <property type="match status" value="1"/>
</dbReference>
<dbReference type="PANTHER" id="PTHR42711:SF5">
    <property type="entry name" value="ABC TRANSPORTER ATP-BINDING PROTEIN NATA"/>
    <property type="match status" value="1"/>
</dbReference>
<dbReference type="SMART" id="SM00382">
    <property type="entry name" value="AAA"/>
    <property type="match status" value="1"/>
</dbReference>
<organism evidence="6 7">
    <name type="scientific">Lysinibacillus alkalisoli</name>
    <dbReference type="NCBI Taxonomy" id="1911548"/>
    <lineage>
        <taxon>Bacteria</taxon>
        <taxon>Bacillati</taxon>
        <taxon>Bacillota</taxon>
        <taxon>Bacilli</taxon>
        <taxon>Bacillales</taxon>
        <taxon>Bacillaceae</taxon>
        <taxon>Lysinibacillus</taxon>
    </lineage>
</organism>
<gene>
    <name evidence="6" type="primary">natA</name>
    <name evidence="6" type="ORF">GCM10007425_30160</name>
</gene>
<keyword evidence="2" id="KW-0813">Transport</keyword>
<evidence type="ECO:0000256" key="1">
    <source>
        <dbReference type="ARBA" id="ARBA00005417"/>
    </source>
</evidence>
<accession>A0A917GAQ2</accession>
<dbReference type="SUPFAM" id="SSF52540">
    <property type="entry name" value="P-loop containing nucleoside triphosphate hydrolases"/>
    <property type="match status" value="1"/>
</dbReference>
<reference evidence="6" key="1">
    <citation type="journal article" date="2014" name="Int. J. Syst. Evol. Microbiol.">
        <title>Complete genome sequence of Corynebacterium casei LMG S-19264T (=DSM 44701T), isolated from a smear-ripened cheese.</title>
        <authorList>
            <consortium name="US DOE Joint Genome Institute (JGI-PGF)"/>
            <person name="Walter F."/>
            <person name="Albersmeier A."/>
            <person name="Kalinowski J."/>
            <person name="Ruckert C."/>
        </authorList>
    </citation>
    <scope>NUCLEOTIDE SEQUENCE</scope>
    <source>
        <strain evidence="6">CGMCC 1.15760</strain>
    </source>
</reference>
<dbReference type="InterPro" id="IPR003593">
    <property type="entry name" value="AAA+_ATPase"/>
</dbReference>
<evidence type="ECO:0000256" key="2">
    <source>
        <dbReference type="ARBA" id="ARBA00022448"/>
    </source>
</evidence>
<keyword evidence="4 6" id="KW-0067">ATP-binding</keyword>
<keyword evidence="3" id="KW-0547">Nucleotide-binding</keyword>
<evidence type="ECO:0000313" key="6">
    <source>
        <dbReference type="EMBL" id="GGG33453.1"/>
    </source>
</evidence>
<dbReference type="AlphaFoldDB" id="A0A917GAQ2"/>
<dbReference type="EMBL" id="BMJT01000015">
    <property type="protein sequence ID" value="GGG33453.1"/>
    <property type="molecule type" value="Genomic_DNA"/>
</dbReference>
<evidence type="ECO:0000259" key="5">
    <source>
        <dbReference type="PROSITE" id="PS50893"/>
    </source>
</evidence>
<evidence type="ECO:0000313" key="7">
    <source>
        <dbReference type="Proteomes" id="UP000616608"/>
    </source>
</evidence>
<protein>
    <submittedName>
        <fullName evidence="6">ABC transporter ATP-binding protein NatA</fullName>
    </submittedName>
</protein>
<dbReference type="InterPro" id="IPR050763">
    <property type="entry name" value="ABC_transporter_ATP-binding"/>
</dbReference>
<dbReference type="InterPro" id="IPR003439">
    <property type="entry name" value="ABC_transporter-like_ATP-bd"/>
</dbReference>
<comment type="similarity">
    <text evidence="1">Belongs to the ABC transporter superfamily.</text>
</comment>
<sequence length="223" mass="24800">MNDISLTIHQGEVYGLLGENGAGKTTLLRIITGLIEPTDGTYTINGGEIKPKSIEAKRYLGFVTTDARPLPDLTVQENLALFGSFFYKDKIQLHSRIQEIISDLELQPHINKRVDVLSTGNKQKVAIARVLIGDPEILILDEPMNGLDVSTQQKIRQLIIQLKEQGKTIVFTSHNMNEIAELTERIGVIQKGSLIFEGAIQHLTYEQRVPFLEGLLVDGGDQQ</sequence>
<comment type="caution">
    <text evidence="6">The sequence shown here is derived from an EMBL/GenBank/DDBJ whole genome shotgun (WGS) entry which is preliminary data.</text>
</comment>
<evidence type="ECO:0000256" key="4">
    <source>
        <dbReference type="ARBA" id="ARBA00022840"/>
    </source>
</evidence>
<keyword evidence="7" id="KW-1185">Reference proteome</keyword>
<dbReference type="PROSITE" id="PS50893">
    <property type="entry name" value="ABC_TRANSPORTER_2"/>
    <property type="match status" value="1"/>
</dbReference>
<name>A0A917GAQ2_9BACI</name>
<dbReference type="Proteomes" id="UP000616608">
    <property type="component" value="Unassembled WGS sequence"/>
</dbReference>
<dbReference type="GO" id="GO:0016887">
    <property type="term" value="F:ATP hydrolysis activity"/>
    <property type="evidence" value="ECO:0007669"/>
    <property type="project" value="InterPro"/>
</dbReference>
<dbReference type="InterPro" id="IPR027417">
    <property type="entry name" value="P-loop_NTPase"/>
</dbReference>
<reference evidence="6" key="2">
    <citation type="submission" date="2020-09" db="EMBL/GenBank/DDBJ databases">
        <authorList>
            <person name="Sun Q."/>
            <person name="Zhou Y."/>
        </authorList>
    </citation>
    <scope>NUCLEOTIDE SEQUENCE</scope>
    <source>
        <strain evidence="6">CGMCC 1.15760</strain>
    </source>
</reference>
<feature type="domain" description="ABC transporter" evidence="5">
    <location>
        <begin position="1"/>
        <end position="216"/>
    </location>
</feature>
<evidence type="ECO:0000256" key="3">
    <source>
        <dbReference type="ARBA" id="ARBA00022741"/>
    </source>
</evidence>
<dbReference type="Gene3D" id="3.40.50.300">
    <property type="entry name" value="P-loop containing nucleotide triphosphate hydrolases"/>
    <property type="match status" value="1"/>
</dbReference>
<dbReference type="GO" id="GO:0005524">
    <property type="term" value="F:ATP binding"/>
    <property type="evidence" value="ECO:0007669"/>
    <property type="project" value="UniProtKB-KW"/>
</dbReference>